<evidence type="ECO:0000256" key="7">
    <source>
        <dbReference type="SAM" id="Phobius"/>
    </source>
</evidence>
<feature type="chain" id="PRO_5040488058" description="Cytochrome b561 domain-containing protein" evidence="8">
    <location>
        <begin position="19"/>
        <end position="296"/>
    </location>
</feature>
<proteinExistence type="predicted"/>
<evidence type="ECO:0000313" key="11">
    <source>
        <dbReference type="Proteomes" id="UP000799772"/>
    </source>
</evidence>
<comment type="caution">
    <text evidence="10">The sequence shown here is derived from an EMBL/GenBank/DDBJ whole genome shotgun (WGS) entry which is preliminary data.</text>
</comment>
<evidence type="ECO:0000256" key="6">
    <source>
        <dbReference type="ARBA" id="ARBA00023136"/>
    </source>
</evidence>
<dbReference type="GO" id="GO:0016020">
    <property type="term" value="C:membrane"/>
    <property type="evidence" value="ECO:0007669"/>
    <property type="project" value="UniProtKB-SubCell"/>
</dbReference>
<keyword evidence="6 7" id="KW-0472">Membrane</keyword>
<dbReference type="AlphaFoldDB" id="A0A9P4ILN6"/>
<dbReference type="PANTHER" id="PTHR47797">
    <property type="entry name" value="DEHYDROGENASE, PUTATIVE (AFU_ORTHOLOGUE AFUA_8G05805)-RELATED"/>
    <property type="match status" value="1"/>
</dbReference>
<keyword evidence="2" id="KW-0813">Transport</keyword>
<reference evidence="10" key="1">
    <citation type="journal article" date="2020" name="Stud. Mycol.">
        <title>101 Dothideomycetes genomes: a test case for predicting lifestyles and emergence of pathogens.</title>
        <authorList>
            <person name="Haridas S."/>
            <person name="Albert R."/>
            <person name="Binder M."/>
            <person name="Bloem J."/>
            <person name="Labutti K."/>
            <person name="Salamov A."/>
            <person name="Andreopoulos B."/>
            <person name="Baker S."/>
            <person name="Barry K."/>
            <person name="Bills G."/>
            <person name="Bluhm B."/>
            <person name="Cannon C."/>
            <person name="Castanera R."/>
            <person name="Culley D."/>
            <person name="Daum C."/>
            <person name="Ezra D."/>
            <person name="Gonzalez J."/>
            <person name="Henrissat B."/>
            <person name="Kuo A."/>
            <person name="Liang C."/>
            <person name="Lipzen A."/>
            <person name="Lutzoni F."/>
            <person name="Magnuson J."/>
            <person name="Mondo S."/>
            <person name="Nolan M."/>
            <person name="Ohm R."/>
            <person name="Pangilinan J."/>
            <person name="Park H.-J."/>
            <person name="Ramirez L."/>
            <person name="Alfaro M."/>
            <person name="Sun H."/>
            <person name="Tritt A."/>
            <person name="Yoshinaga Y."/>
            <person name="Zwiers L.-H."/>
            <person name="Turgeon B."/>
            <person name="Goodwin S."/>
            <person name="Spatafora J."/>
            <person name="Crous P."/>
            <person name="Grigoriev I."/>
        </authorList>
    </citation>
    <scope>NUCLEOTIDE SEQUENCE</scope>
    <source>
        <strain evidence="10">CBS 133067</strain>
    </source>
</reference>
<feature type="transmembrane region" description="Helical" evidence="7">
    <location>
        <begin position="223"/>
        <end position="243"/>
    </location>
</feature>
<evidence type="ECO:0000256" key="3">
    <source>
        <dbReference type="ARBA" id="ARBA00022692"/>
    </source>
</evidence>
<feature type="transmembrane region" description="Helical" evidence="7">
    <location>
        <begin position="192"/>
        <end position="211"/>
    </location>
</feature>
<keyword evidence="3 7" id="KW-0812">Transmembrane</keyword>
<dbReference type="CDD" id="cd08760">
    <property type="entry name" value="Cyt_b561_FRRS1_like"/>
    <property type="match status" value="1"/>
</dbReference>
<keyword evidence="5 7" id="KW-1133">Transmembrane helix</keyword>
<evidence type="ECO:0000256" key="1">
    <source>
        <dbReference type="ARBA" id="ARBA00004370"/>
    </source>
</evidence>
<accession>A0A9P4ILN6</accession>
<keyword evidence="11" id="KW-1185">Reference proteome</keyword>
<dbReference type="OrthoDB" id="19261at2759"/>
<dbReference type="Proteomes" id="UP000799772">
    <property type="component" value="Unassembled WGS sequence"/>
</dbReference>
<evidence type="ECO:0000259" key="9">
    <source>
        <dbReference type="PROSITE" id="PS50939"/>
    </source>
</evidence>
<feature type="transmembrane region" description="Helical" evidence="7">
    <location>
        <begin position="117"/>
        <end position="137"/>
    </location>
</feature>
<evidence type="ECO:0000256" key="4">
    <source>
        <dbReference type="ARBA" id="ARBA00022982"/>
    </source>
</evidence>
<dbReference type="InterPro" id="IPR006593">
    <property type="entry name" value="Cyt_b561/ferric_Rdtase_TM"/>
</dbReference>
<feature type="domain" description="Cytochrome b561" evidence="9">
    <location>
        <begin position="47"/>
        <end position="245"/>
    </location>
</feature>
<evidence type="ECO:0000256" key="8">
    <source>
        <dbReference type="SAM" id="SignalP"/>
    </source>
</evidence>
<comment type="subcellular location">
    <subcellularLocation>
        <location evidence="1">Membrane</location>
    </subcellularLocation>
</comment>
<evidence type="ECO:0000313" key="10">
    <source>
        <dbReference type="EMBL" id="KAF2103820.1"/>
    </source>
</evidence>
<evidence type="ECO:0000256" key="5">
    <source>
        <dbReference type="ARBA" id="ARBA00022989"/>
    </source>
</evidence>
<dbReference type="EMBL" id="ML978121">
    <property type="protein sequence ID" value="KAF2103820.1"/>
    <property type="molecule type" value="Genomic_DNA"/>
</dbReference>
<gene>
    <name evidence="10" type="ORF">NA57DRAFT_50688</name>
</gene>
<keyword evidence="4" id="KW-0249">Electron transport</keyword>
<organism evidence="10 11">
    <name type="scientific">Rhizodiscina lignyota</name>
    <dbReference type="NCBI Taxonomy" id="1504668"/>
    <lineage>
        <taxon>Eukaryota</taxon>
        <taxon>Fungi</taxon>
        <taxon>Dikarya</taxon>
        <taxon>Ascomycota</taxon>
        <taxon>Pezizomycotina</taxon>
        <taxon>Dothideomycetes</taxon>
        <taxon>Pleosporomycetidae</taxon>
        <taxon>Aulographales</taxon>
        <taxon>Rhizodiscinaceae</taxon>
        <taxon>Rhizodiscina</taxon>
    </lineage>
</organism>
<feature type="signal peptide" evidence="8">
    <location>
        <begin position="1"/>
        <end position="18"/>
    </location>
</feature>
<evidence type="ECO:0000256" key="2">
    <source>
        <dbReference type="ARBA" id="ARBA00022448"/>
    </source>
</evidence>
<feature type="transmembrane region" description="Helical" evidence="7">
    <location>
        <begin position="157"/>
        <end position="180"/>
    </location>
</feature>
<keyword evidence="8" id="KW-0732">Signal</keyword>
<sequence length="296" mass="31791">MDTLITATILGLATSVSAQFGSGGYGGFSSGSGYGSGSGSDSNPFSSSSGSGSGDNDGNGGFSIASEFAGFDLQKAQTYRLAHGVMASLAFVFFFPAGAISIRIIPSRAAIWIHAAFQLLAYVLYIAAFALGVWLVQEVKFSSFNLLSNNAVNYHPIIGIVVFVFLFFQPILGVMHHIMFKKYQRRQVWSYAHLWLGRILITLGIINGGLGLRLADNTKSGEIAYGVVAGIIWLIWMAAAVYGELKRARAQRQIQEVAPRRKERAYSSEEEAIAGVDSTGAYAPAHAPPMDPLAYR</sequence>
<dbReference type="Gene3D" id="1.20.120.1770">
    <property type="match status" value="1"/>
</dbReference>
<dbReference type="PROSITE" id="PS50939">
    <property type="entry name" value="CYTOCHROME_B561"/>
    <property type="match status" value="1"/>
</dbReference>
<dbReference type="Pfam" id="PF03188">
    <property type="entry name" value="Cytochrom_B561"/>
    <property type="match status" value="1"/>
</dbReference>
<dbReference type="SMART" id="SM00665">
    <property type="entry name" value="B561"/>
    <property type="match status" value="1"/>
</dbReference>
<dbReference type="PANTHER" id="PTHR47797:SF1">
    <property type="entry name" value="CYTOCHROME B561 DOMAIN-CONTAINING PROTEIN-RELATED"/>
    <property type="match status" value="1"/>
</dbReference>
<feature type="transmembrane region" description="Helical" evidence="7">
    <location>
        <begin position="81"/>
        <end position="105"/>
    </location>
</feature>
<protein>
    <recommendedName>
        <fullName evidence="9">Cytochrome b561 domain-containing protein</fullName>
    </recommendedName>
</protein>
<name>A0A9P4ILN6_9PEZI</name>